<evidence type="ECO:0000313" key="1">
    <source>
        <dbReference type="EMBL" id="KRO13861.1"/>
    </source>
</evidence>
<reference evidence="1 2" key="1">
    <citation type="journal article" date="2015" name="Genome Announc.">
        <title>Expanding the biotechnology potential of lactobacilli through comparative genomics of 213 strains and associated genera.</title>
        <authorList>
            <person name="Sun Z."/>
            <person name="Harris H.M."/>
            <person name="McCann A."/>
            <person name="Guo C."/>
            <person name="Argimon S."/>
            <person name="Zhang W."/>
            <person name="Yang X."/>
            <person name="Jeffery I.B."/>
            <person name="Cooney J.C."/>
            <person name="Kagawa T.F."/>
            <person name="Liu W."/>
            <person name="Song Y."/>
            <person name="Salvetti E."/>
            <person name="Wrobel A."/>
            <person name="Rasinkangas P."/>
            <person name="Parkhill J."/>
            <person name="Rea M.C."/>
            <person name="O'Sullivan O."/>
            <person name="Ritari J."/>
            <person name="Douillard F.P."/>
            <person name="Paul Ross R."/>
            <person name="Yang R."/>
            <person name="Briner A.E."/>
            <person name="Felis G.E."/>
            <person name="de Vos W.M."/>
            <person name="Barrangou R."/>
            <person name="Klaenhammer T.R."/>
            <person name="Caufield P.W."/>
            <person name="Cui Y."/>
            <person name="Zhang H."/>
            <person name="O'Toole P.W."/>
        </authorList>
    </citation>
    <scope>NUCLEOTIDE SEQUENCE [LARGE SCALE GENOMIC DNA]</scope>
    <source>
        <strain evidence="1 2">LMG 26013</strain>
    </source>
</reference>
<protein>
    <submittedName>
        <fullName evidence="1">Uncharacterized protein</fullName>
    </submittedName>
</protein>
<dbReference type="Proteomes" id="UP000051783">
    <property type="component" value="Unassembled WGS sequence"/>
</dbReference>
<gene>
    <name evidence="1" type="ORF">IV64_GL002000</name>
</gene>
<dbReference type="PATRIC" id="fig|942150.3.peg.2077"/>
<comment type="caution">
    <text evidence="1">The sequence shown here is derived from an EMBL/GenBank/DDBJ whole genome shotgun (WGS) entry which is preliminary data.</text>
</comment>
<accession>A0A0R2MJI0</accession>
<organism evidence="1 2">
    <name type="scientific">Lactiplantibacillus xiangfangensis</name>
    <dbReference type="NCBI Taxonomy" id="942150"/>
    <lineage>
        <taxon>Bacteria</taxon>
        <taxon>Bacillati</taxon>
        <taxon>Bacillota</taxon>
        <taxon>Bacilli</taxon>
        <taxon>Lactobacillales</taxon>
        <taxon>Lactobacillaceae</taxon>
        <taxon>Lactiplantibacillus</taxon>
    </lineage>
</organism>
<dbReference type="EMBL" id="JQCL01000035">
    <property type="protein sequence ID" value="KRO13861.1"/>
    <property type="molecule type" value="Genomic_DNA"/>
</dbReference>
<name>A0A0R2MJI0_9LACO</name>
<keyword evidence="2" id="KW-1185">Reference proteome</keyword>
<evidence type="ECO:0000313" key="2">
    <source>
        <dbReference type="Proteomes" id="UP000051783"/>
    </source>
</evidence>
<sequence length="244" mass="27572">MFMTTDKKPVMLIRADNLKKREGGKSNYQDTLDQKLFLSKPSVFHKTAIADGTNTGMFDKTDGSVLSNPTNVGNQTILDTHQLDDEKSKISLYNLSYIGVSGSDITDNFDMANLTTDSFTSHFINDIKESDIANNRGLSFISADNFATLVNDYLSKIDNCWFYANWVNYDMKLSASLPKKDTTIPYSELLKSNFSNLASKNQMHEYRLCLQLNYFCSDPGKLIDYSQLTDIAFTKMNNIFQEPG</sequence>
<proteinExistence type="predicted"/>
<dbReference type="AlphaFoldDB" id="A0A0R2MJI0"/>